<feature type="region of interest" description="Disordered" evidence="8">
    <location>
        <begin position="214"/>
        <end position="255"/>
    </location>
</feature>
<evidence type="ECO:0000256" key="5">
    <source>
        <dbReference type="ARBA" id="ARBA00034531"/>
    </source>
</evidence>
<gene>
    <name evidence="10" type="ORF">MLI01_28650</name>
</gene>
<dbReference type="AlphaFoldDB" id="A0A4Y4BC09"/>
<name>A0A4Y4BC09_MICMQ</name>
<comment type="catalytic activity">
    <reaction evidence="6">
        <text>L-threonyl-[protein] + ATP = 3-O-(5'-adenylyl)-L-threonyl-[protein] + diphosphate</text>
        <dbReference type="Rhea" id="RHEA:54292"/>
        <dbReference type="Rhea" id="RHEA-COMP:11060"/>
        <dbReference type="Rhea" id="RHEA-COMP:13847"/>
        <dbReference type="ChEBI" id="CHEBI:30013"/>
        <dbReference type="ChEBI" id="CHEBI:30616"/>
        <dbReference type="ChEBI" id="CHEBI:33019"/>
        <dbReference type="ChEBI" id="CHEBI:138113"/>
        <dbReference type="EC" id="2.7.7.108"/>
    </reaction>
</comment>
<dbReference type="GO" id="GO:0051302">
    <property type="term" value="P:regulation of cell division"/>
    <property type="evidence" value="ECO:0007669"/>
    <property type="project" value="TreeGrafter"/>
</dbReference>
<evidence type="ECO:0000256" key="4">
    <source>
        <dbReference type="ARBA" id="ARBA00022840"/>
    </source>
</evidence>
<organism evidence="10 11">
    <name type="scientific">Microbacterium maritypicum</name>
    <name type="common">Microbacterium liquefaciens</name>
    <dbReference type="NCBI Taxonomy" id="33918"/>
    <lineage>
        <taxon>Bacteria</taxon>
        <taxon>Bacillati</taxon>
        <taxon>Actinomycetota</taxon>
        <taxon>Actinomycetes</taxon>
        <taxon>Micrococcales</taxon>
        <taxon>Microbacteriaceae</taxon>
        <taxon>Microbacterium</taxon>
    </lineage>
</organism>
<protein>
    <recommendedName>
        <fullName evidence="5">protein adenylyltransferase</fullName>
        <ecNumber evidence="5">2.7.7.108</ecNumber>
    </recommendedName>
</protein>
<dbReference type="EC" id="2.7.7.108" evidence="5"/>
<feature type="compositionally biased region" description="Basic and acidic residues" evidence="8">
    <location>
        <begin position="224"/>
        <end position="235"/>
    </location>
</feature>
<evidence type="ECO:0000256" key="8">
    <source>
        <dbReference type="SAM" id="MobiDB-lite"/>
    </source>
</evidence>
<dbReference type="GO" id="GO:0070733">
    <property type="term" value="F:AMPylase activity"/>
    <property type="evidence" value="ECO:0007669"/>
    <property type="project" value="UniProtKB-EC"/>
</dbReference>
<comment type="catalytic activity">
    <reaction evidence="7">
        <text>L-tyrosyl-[protein] + ATP = O-(5'-adenylyl)-L-tyrosyl-[protein] + diphosphate</text>
        <dbReference type="Rhea" id="RHEA:54288"/>
        <dbReference type="Rhea" id="RHEA-COMP:10136"/>
        <dbReference type="Rhea" id="RHEA-COMP:13846"/>
        <dbReference type="ChEBI" id="CHEBI:30616"/>
        <dbReference type="ChEBI" id="CHEBI:33019"/>
        <dbReference type="ChEBI" id="CHEBI:46858"/>
        <dbReference type="ChEBI" id="CHEBI:83624"/>
        <dbReference type="EC" id="2.7.7.108"/>
    </reaction>
</comment>
<evidence type="ECO:0000313" key="11">
    <source>
        <dbReference type="Proteomes" id="UP000317410"/>
    </source>
</evidence>
<accession>A0A4Y4BC09</accession>
<evidence type="ECO:0000256" key="7">
    <source>
        <dbReference type="ARBA" id="ARBA00048696"/>
    </source>
</evidence>
<evidence type="ECO:0000256" key="6">
    <source>
        <dbReference type="ARBA" id="ARBA00047939"/>
    </source>
</evidence>
<comment type="caution">
    <text evidence="10">The sequence shown here is derived from an EMBL/GenBank/DDBJ whole genome shotgun (WGS) entry which is preliminary data.</text>
</comment>
<dbReference type="PROSITE" id="PS51459">
    <property type="entry name" value="FIDO"/>
    <property type="match status" value="1"/>
</dbReference>
<keyword evidence="3" id="KW-0547">Nucleotide-binding</keyword>
<dbReference type="RefSeq" id="WP_167497460.1">
    <property type="nucleotide sequence ID" value="NZ_BJNQ01000024.1"/>
</dbReference>
<dbReference type="Proteomes" id="UP000317410">
    <property type="component" value="Unassembled WGS sequence"/>
</dbReference>
<dbReference type="SUPFAM" id="SSF140931">
    <property type="entry name" value="Fic-like"/>
    <property type="match status" value="1"/>
</dbReference>
<dbReference type="EMBL" id="BJNQ01000024">
    <property type="protein sequence ID" value="GEC76720.1"/>
    <property type="molecule type" value="Genomic_DNA"/>
</dbReference>
<evidence type="ECO:0000256" key="3">
    <source>
        <dbReference type="ARBA" id="ARBA00022741"/>
    </source>
</evidence>
<evidence type="ECO:0000313" key="10">
    <source>
        <dbReference type="EMBL" id="GEC76720.1"/>
    </source>
</evidence>
<sequence>MATGWEAWESYFYPETYDPATQQGTLRNKFGERDAHRLDIRERAASAARAQQLGAGLVDIQRSFGIEHLQAIHRHLFQDVYDWAGEIRTVRMQKDEGSEFAQPRRGEVQELLDQVQEHVRSVQWHLIDRRGFVNNISAVVAFANQAHPFREGNGRATQWFMRHVAEPTRFQLDFARIDRDAWNEASAASSPRPDRTWIDPRPLIALVDGATISRYGEYPTPGPRDLRSELRRDPEQNTGPITGPLGPGAGGPGLS</sequence>
<dbReference type="Pfam" id="PF02661">
    <property type="entry name" value="Fic"/>
    <property type="match status" value="1"/>
</dbReference>
<keyword evidence="1" id="KW-0808">Transferase</keyword>
<evidence type="ECO:0000256" key="1">
    <source>
        <dbReference type="ARBA" id="ARBA00022679"/>
    </source>
</evidence>
<dbReference type="Gene3D" id="1.10.3290.10">
    <property type="entry name" value="Fido-like domain"/>
    <property type="match status" value="1"/>
</dbReference>
<keyword evidence="4" id="KW-0067">ATP-binding</keyword>
<dbReference type="PANTHER" id="PTHR39560:SF1">
    <property type="entry name" value="PROTEIN ADENYLYLTRANSFERASE FIC-RELATED"/>
    <property type="match status" value="1"/>
</dbReference>
<dbReference type="InterPro" id="IPR036597">
    <property type="entry name" value="Fido-like_dom_sf"/>
</dbReference>
<proteinExistence type="predicted"/>
<reference evidence="10 11" key="1">
    <citation type="submission" date="2019-06" db="EMBL/GenBank/DDBJ databases">
        <title>Whole genome shotgun sequence of Microbacterium liquefaciens NBRC 15037.</title>
        <authorList>
            <person name="Hosoyama A."/>
            <person name="Uohara A."/>
            <person name="Ohji S."/>
            <person name="Ichikawa N."/>
        </authorList>
    </citation>
    <scope>NUCLEOTIDE SEQUENCE [LARGE SCALE GENOMIC DNA]</scope>
    <source>
        <strain evidence="10 11">NBRC 15037</strain>
    </source>
</reference>
<evidence type="ECO:0000256" key="2">
    <source>
        <dbReference type="ARBA" id="ARBA00022695"/>
    </source>
</evidence>
<keyword evidence="2" id="KW-0548">Nucleotidyltransferase</keyword>
<feature type="domain" description="Fido" evidence="9">
    <location>
        <begin position="64"/>
        <end position="209"/>
    </location>
</feature>
<dbReference type="GO" id="GO:0005524">
    <property type="term" value="F:ATP binding"/>
    <property type="evidence" value="ECO:0007669"/>
    <property type="project" value="UniProtKB-KW"/>
</dbReference>
<dbReference type="InterPro" id="IPR003812">
    <property type="entry name" value="Fido"/>
</dbReference>
<feature type="compositionally biased region" description="Gly residues" evidence="8">
    <location>
        <begin position="245"/>
        <end position="255"/>
    </location>
</feature>
<dbReference type="PANTHER" id="PTHR39560">
    <property type="entry name" value="PROTEIN ADENYLYLTRANSFERASE FIC-RELATED"/>
    <property type="match status" value="1"/>
</dbReference>
<evidence type="ECO:0000259" key="9">
    <source>
        <dbReference type="PROSITE" id="PS51459"/>
    </source>
</evidence>